<dbReference type="CDD" id="cd01038">
    <property type="entry name" value="Endonuclease_DUF559"/>
    <property type="match status" value="1"/>
</dbReference>
<proteinExistence type="predicted"/>
<accession>A0A2A6J9F2</accession>
<dbReference type="PANTHER" id="PTHR38590">
    <property type="entry name" value="BLL0828 PROTEIN"/>
    <property type="match status" value="1"/>
</dbReference>
<dbReference type="Pfam" id="PF04480">
    <property type="entry name" value="DUF559"/>
    <property type="match status" value="1"/>
</dbReference>
<feature type="domain" description="DUF559" evidence="2">
    <location>
        <begin position="65"/>
        <end position="170"/>
    </location>
</feature>
<dbReference type="SUPFAM" id="SSF52980">
    <property type="entry name" value="Restriction endonuclease-like"/>
    <property type="match status" value="1"/>
</dbReference>
<feature type="region of interest" description="Disordered" evidence="1">
    <location>
        <begin position="1"/>
        <end position="52"/>
    </location>
</feature>
<evidence type="ECO:0000313" key="4">
    <source>
        <dbReference type="Proteomes" id="UP000220768"/>
    </source>
</evidence>
<protein>
    <recommendedName>
        <fullName evidence="2">DUF559 domain-containing protein</fullName>
    </recommendedName>
</protein>
<comment type="caution">
    <text evidence="3">The sequence shown here is derived from an EMBL/GenBank/DDBJ whole genome shotgun (WGS) entry which is preliminary data.</text>
</comment>
<evidence type="ECO:0000256" key="1">
    <source>
        <dbReference type="SAM" id="MobiDB-lite"/>
    </source>
</evidence>
<dbReference type="AlphaFoldDB" id="A0A2A6J9F2"/>
<dbReference type="PANTHER" id="PTHR38590:SF1">
    <property type="entry name" value="BLL0828 PROTEIN"/>
    <property type="match status" value="1"/>
</dbReference>
<dbReference type="InterPro" id="IPR011335">
    <property type="entry name" value="Restrct_endonuc-II-like"/>
</dbReference>
<evidence type="ECO:0000259" key="2">
    <source>
        <dbReference type="Pfam" id="PF04480"/>
    </source>
</evidence>
<dbReference type="InterPro" id="IPR007569">
    <property type="entry name" value="DUF559"/>
</dbReference>
<dbReference type="Proteomes" id="UP000220768">
    <property type="component" value="Unassembled WGS sequence"/>
</dbReference>
<reference evidence="3 4" key="1">
    <citation type="submission" date="2017-09" db="EMBL/GenBank/DDBJ databases">
        <title>Comparative genomics of rhizobia isolated from Phaseolus vulgaris in China.</title>
        <authorList>
            <person name="Tong W."/>
        </authorList>
    </citation>
    <scope>NUCLEOTIDE SEQUENCE [LARGE SCALE GENOMIC DNA]</scope>
    <source>
        <strain evidence="3 4">C5</strain>
    </source>
</reference>
<keyword evidence="4" id="KW-1185">Reference proteome</keyword>
<sequence length="196" mass="22227">MAYVAPGAPSSDPSGHLLPAGEKGTADVAASPFSPRGEGARRADEGAPGATKIIKQDIRKHRTDKTDQARALRRNETEEEYHLWSDLRARRLNGYKFARQIPLGPFIVDFLCREKRLIVEVDGFQHAENLTDQRRTEWLNANGYSVLRFWNQEVSRERRSVLETILAALEGRLEASKETLSFYSPGESKEMKRERS</sequence>
<name>A0A2A6J9F2_9HYPH</name>
<organism evidence="3 4">
    <name type="scientific">Rhizobium chutanense</name>
    <dbReference type="NCBI Taxonomy" id="2035448"/>
    <lineage>
        <taxon>Bacteria</taxon>
        <taxon>Pseudomonadati</taxon>
        <taxon>Pseudomonadota</taxon>
        <taxon>Alphaproteobacteria</taxon>
        <taxon>Hyphomicrobiales</taxon>
        <taxon>Rhizobiaceae</taxon>
        <taxon>Rhizobium/Agrobacterium group</taxon>
        <taxon>Rhizobium</taxon>
    </lineage>
</organism>
<evidence type="ECO:0000313" key="3">
    <source>
        <dbReference type="EMBL" id="PDT02612.1"/>
    </source>
</evidence>
<dbReference type="RefSeq" id="WP_097613713.1">
    <property type="nucleotide sequence ID" value="NZ_NWSV01000012.1"/>
</dbReference>
<gene>
    <name evidence="3" type="ORF">CO666_18765</name>
</gene>
<dbReference type="EMBL" id="NWSV01000012">
    <property type="protein sequence ID" value="PDT02612.1"/>
    <property type="molecule type" value="Genomic_DNA"/>
</dbReference>
<dbReference type="InterPro" id="IPR047216">
    <property type="entry name" value="Endonuclease_DUF559_bact"/>
</dbReference>
<dbReference type="Gene3D" id="3.40.960.10">
    <property type="entry name" value="VSR Endonuclease"/>
    <property type="match status" value="1"/>
</dbReference>